<accession>A0A6H5GW87</accession>
<dbReference type="Proteomes" id="UP000479000">
    <property type="component" value="Unassembled WGS sequence"/>
</dbReference>
<evidence type="ECO:0000256" key="1">
    <source>
        <dbReference type="SAM" id="SignalP"/>
    </source>
</evidence>
<dbReference type="EMBL" id="CADCXU010020887">
    <property type="protein sequence ID" value="CAB0008782.1"/>
    <property type="molecule type" value="Genomic_DNA"/>
</dbReference>
<evidence type="ECO:0000313" key="3">
    <source>
        <dbReference type="Proteomes" id="UP000479000"/>
    </source>
</evidence>
<protein>
    <recommendedName>
        <fullName evidence="4">Secreted protein</fullName>
    </recommendedName>
</protein>
<gene>
    <name evidence="2" type="ORF">NTEN_LOCUS14001</name>
</gene>
<organism evidence="2 3">
    <name type="scientific">Nesidiocoris tenuis</name>
    <dbReference type="NCBI Taxonomy" id="355587"/>
    <lineage>
        <taxon>Eukaryota</taxon>
        <taxon>Metazoa</taxon>
        <taxon>Ecdysozoa</taxon>
        <taxon>Arthropoda</taxon>
        <taxon>Hexapoda</taxon>
        <taxon>Insecta</taxon>
        <taxon>Pterygota</taxon>
        <taxon>Neoptera</taxon>
        <taxon>Paraneoptera</taxon>
        <taxon>Hemiptera</taxon>
        <taxon>Heteroptera</taxon>
        <taxon>Panheteroptera</taxon>
        <taxon>Cimicomorpha</taxon>
        <taxon>Miridae</taxon>
        <taxon>Dicyphina</taxon>
        <taxon>Nesidiocoris</taxon>
    </lineage>
</organism>
<reference evidence="2 3" key="1">
    <citation type="submission" date="2020-02" db="EMBL/GenBank/DDBJ databases">
        <authorList>
            <person name="Ferguson B K."/>
        </authorList>
    </citation>
    <scope>NUCLEOTIDE SEQUENCE [LARGE SCALE GENOMIC DNA]</scope>
</reference>
<keyword evidence="3" id="KW-1185">Reference proteome</keyword>
<keyword evidence="1" id="KW-0732">Signal</keyword>
<dbReference type="AlphaFoldDB" id="A0A6H5GW87"/>
<feature type="signal peptide" evidence="1">
    <location>
        <begin position="1"/>
        <end position="16"/>
    </location>
</feature>
<evidence type="ECO:0008006" key="4">
    <source>
        <dbReference type="Google" id="ProtNLM"/>
    </source>
</evidence>
<evidence type="ECO:0000313" key="2">
    <source>
        <dbReference type="EMBL" id="CAB0008782.1"/>
    </source>
</evidence>
<sequence>MFTMLLIATATTSTQCGSRSPPRPVSNFHALPLKNVADYSFMLVAAHHFRFRTLTSCRVLLLNIDGLLKFCMSMANRRNKIGPSDHRRWQ</sequence>
<name>A0A6H5GW87_9HEMI</name>
<feature type="chain" id="PRO_5026121787" description="Secreted protein" evidence="1">
    <location>
        <begin position="17"/>
        <end position="90"/>
    </location>
</feature>
<proteinExistence type="predicted"/>